<dbReference type="CDD" id="cd01086">
    <property type="entry name" value="MetAP1"/>
    <property type="match status" value="1"/>
</dbReference>
<dbReference type="NCBIfam" id="TIGR00500">
    <property type="entry name" value="met_pdase_I"/>
    <property type="match status" value="1"/>
</dbReference>
<dbReference type="GO" id="GO:0070006">
    <property type="term" value="F:metalloaminopeptidase activity"/>
    <property type="evidence" value="ECO:0007669"/>
    <property type="project" value="InterPro"/>
</dbReference>
<keyword evidence="4 6" id="KW-0378">Hydrolase</keyword>
<dbReference type="EC" id="3.4.11.18" evidence="6"/>
<dbReference type="Gene3D" id="3.90.230.10">
    <property type="entry name" value="Creatinase/methionine aminopeptidase superfamily"/>
    <property type="match status" value="1"/>
</dbReference>
<dbReference type="InterPro" id="IPR001714">
    <property type="entry name" value="Pept_M24_MAP"/>
</dbReference>
<feature type="domain" description="Peptidase M24" evidence="5">
    <location>
        <begin position="6"/>
        <end position="229"/>
    </location>
</feature>
<dbReference type="GO" id="GO:0006508">
    <property type="term" value="P:proteolysis"/>
    <property type="evidence" value="ECO:0007669"/>
    <property type="project" value="UniProtKB-KW"/>
</dbReference>
<dbReference type="PANTHER" id="PTHR43330:SF27">
    <property type="entry name" value="METHIONINE AMINOPEPTIDASE"/>
    <property type="match status" value="1"/>
</dbReference>
<dbReference type="HAMAP" id="MF_01974">
    <property type="entry name" value="MetAP_1"/>
    <property type="match status" value="1"/>
</dbReference>
<dbReference type="PANTHER" id="PTHR43330">
    <property type="entry name" value="METHIONINE AMINOPEPTIDASE"/>
    <property type="match status" value="1"/>
</dbReference>
<keyword evidence="1 6" id="KW-0031">Aminopeptidase</keyword>
<sequence length="243" mass="25999">KRLGIVLETLAQAVSPGLSVDVLDTMAEKLIREKGDIPSFLNYTPEDFPRPYPASLCVSVNDEIVHGIPNENPRVLKDGDIVSLDLGLTHKKIIVDSALTVSVGKTDKKSYALMDATASALEAGIATLKPGNHVGDIGRAIQEVIEHAGFAVVKELGGHGVGDEVHEEPYISNYGKPGEGQELVEGMVLALEPISSAGKASVALGNDDYTYRTRDGSRSAHFEHTVLIEKNAPLVVTRRPSEI</sequence>
<proteinExistence type="inferred from homology"/>
<dbReference type="GO" id="GO:0004239">
    <property type="term" value="F:initiator methionyl aminopeptidase activity"/>
    <property type="evidence" value="ECO:0007669"/>
    <property type="project" value="UniProtKB-EC"/>
</dbReference>
<protein>
    <submittedName>
        <fullName evidence="6">Methionine aminopeptidase</fullName>
        <ecNumber evidence="6">3.4.11.18</ecNumber>
    </submittedName>
</protein>
<name>A0A3B0UZS3_9ZZZZ</name>
<feature type="non-terminal residue" evidence="6">
    <location>
        <position position="1"/>
    </location>
</feature>
<dbReference type="InterPro" id="IPR002467">
    <property type="entry name" value="Pept_M24A_MAP1"/>
</dbReference>
<evidence type="ECO:0000256" key="3">
    <source>
        <dbReference type="ARBA" id="ARBA00022723"/>
    </source>
</evidence>
<gene>
    <name evidence="6" type="ORF">MNBD_CPR01-36</name>
</gene>
<accession>A0A3B0UZS3</accession>
<dbReference type="PRINTS" id="PR00599">
    <property type="entry name" value="MAPEPTIDASE"/>
</dbReference>
<evidence type="ECO:0000256" key="2">
    <source>
        <dbReference type="ARBA" id="ARBA00022670"/>
    </source>
</evidence>
<evidence type="ECO:0000256" key="4">
    <source>
        <dbReference type="ARBA" id="ARBA00022801"/>
    </source>
</evidence>
<reference evidence="6" key="1">
    <citation type="submission" date="2018-06" db="EMBL/GenBank/DDBJ databases">
        <authorList>
            <person name="Zhirakovskaya E."/>
        </authorList>
    </citation>
    <scope>NUCLEOTIDE SEQUENCE</scope>
</reference>
<dbReference type="GO" id="GO:0046872">
    <property type="term" value="F:metal ion binding"/>
    <property type="evidence" value="ECO:0007669"/>
    <property type="project" value="UniProtKB-KW"/>
</dbReference>
<evidence type="ECO:0000256" key="1">
    <source>
        <dbReference type="ARBA" id="ARBA00022438"/>
    </source>
</evidence>
<dbReference type="InterPro" id="IPR036005">
    <property type="entry name" value="Creatinase/aminopeptidase-like"/>
</dbReference>
<organism evidence="6">
    <name type="scientific">hydrothermal vent metagenome</name>
    <dbReference type="NCBI Taxonomy" id="652676"/>
    <lineage>
        <taxon>unclassified sequences</taxon>
        <taxon>metagenomes</taxon>
        <taxon>ecological metagenomes</taxon>
    </lineage>
</organism>
<dbReference type="InterPro" id="IPR000994">
    <property type="entry name" value="Pept_M24"/>
</dbReference>
<dbReference type="GO" id="GO:0005829">
    <property type="term" value="C:cytosol"/>
    <property type="evidence" value="ECO:0007669"/>
    <property type="project" value="TreeGrafter"/>
</dbReference>
<dbReference type="Pfam" id="PF00557">
    <property type="entry name" value="Peptidase_M24"/>
    <property type="match status" value="1"/>
</dbReference>
<dbReference type="SUPFAM" id="SSF55920">
    <property type="entry name" value="Creatinase/aminopeptidase"/>
    <property type="match status" value="1"/>
</dbReference>
<dbReference type="EMBL" id="UOEV01000014">
    <property type="protein sequence ID" value="VAW32002.1"/>
    <property type="molecule type" value="Genomic_DNA"/>
</dbReference>
<evidence type="ECO:0000259" key="5">
    <source>
        <dbReference type="Pfam" id="PF00557"/>
    </source>
</evidence>
<dbReference type="AlphaFoldDB" id="A0A3B0UZS3"/>
<keyword evidence="3" id="KW-0479">Metal-binding</keyword>
<evidence type="ECO:0000313" key="6">
    <source>
        <dbReference type="EMBL" id="VAW32002.1"/>
    </source>
</evidence>
<keyword evidence="2" id="KW-0645">Protease</keyword>